<accession>A0ABU1BDK3</accession>
<keyword evidence="4" id="KW-1185">Reference proteome</keyword>
<organism evidence="3 4">
    <name type="scientific">Pseudoalteromonas haloplanktis</name>
    <name type="common">Alteromonas haloplanktis</name>
    <dbReference type="NCBI Taxonomy" id="228"/>
    <lineage>
        <taxon>Bacteria</taxon>
        <taxon>Pseudomonadati</taxon>
        <taxon>Pseudomonadota</taxon>
        <taxon>Gammaproteobacteria</taxon>
        <taxon>Alteromonadales</taxon>
        <taxon>Pseudoalteromonadaceae</taxon>
        <taxon>Pseudoalteromonas</taxon>
    </lineage>
</organism>
<dbReference type="SUPFAM" id="SSF47413">
    <property type="entry name" value="lambda repressor-like DNA-binding domains"/>
    <property type="match status" value="1"/>
</dbReference>
<dbReference type="CDD" id="cd00093">
    <property type="entry name" value="HTH_XRE"/>
    <property type="match status" value="1"/>
</dbReference>
<comment type="caution">
    <text evidence="3">The sequence shown here is derived from an EMBL/GenBank/DDBJ whole genome shotgun (WGS) entry which is preliminary data.</text>
</comment>
<evidence type="ECO:0000259" key="2">
    <source>
        <dbReference type="PROSITE" id="PS50943"/>
    </source>
</evidence>
<dbReference type="SMART" id="SM00530">
    <property type="entry name" value="HTH_XRE"/>
    <property type="match status" value="1"/>
</dbReference>
<dbReference type="PROSITE" id="PS50943">
    <property type="entry name" value="HTH_CROC1"/>
    <property type="match status" value="1"/>
</dbReference>
<evidence type="ECO:0000313" key="4">
    <source>
        <dbReference type="Proteomes" id="UP001226574"/>
    </source>
</evidence>
<dbReference type="Proteomes" id="UP001226574">
    <property type="component" value="Unassembled WGS sequence"/>
</dbReference>
<name>A0ABU1BDK3_PSEHA</name>
<keyword evidence="1" id="KW-0238">DNA-binding</keyword>
<dbReference type="PANTHER" id="PTHR46558:SF11">
    <property type="entry name" value="HTH-TYPE TRANSCRIPTIONAL REGULATOR XRE"/>
    <property type="match status" value="1"/>
</dbReference>
<dbReference type="InterPro" id="IPR010982">
    <property type="entry name" value="Lambda_DNA-bd_dom_sf"/>
</dbReference>
<protein>
    <submittedName>
        <fullName evidence="3">Helix-turn-helix transcriptional regulator</fullName>
    </submittedName>
</protein>
<evidence type="ECO:0000256" key="1">
    <source>
        <dbReference type="ARBA" id="ARBA00023125"/>
    </source>
</evidence>
<proteinExistence type="predicted"/>
<feature type="domain" description="HTH cro/C1-type" evidence="2">
    <location>
        <begin position="5"/>
        <end position="59"/>
    </location>
</feature>
<dbReference type="PANTHER" id="PTHR46558">
    <property type="entry name" value="TRACRIPTIONAL REGULATORY PROTEIN-RELATED-RELATED"/>
    <property type="match status" value="1"/>
</dbReference>
<dbReference type="InterPro" id="IPR001387">
    <property type="entry name" value="Cro/C1-type_HTH"/>
</dbReference>
<reference evidence="3 4" key="1">
    <citation type="submission" date="2023-08" db="EMBL/GenBank/DDBJ databases">
        <title>Pseudoalteromonas haloplanktis LL1 genome.</title>
        <authorList>
            <person name="Wu S."/>
        </authorList>
    </citation>
    <scope>NUCLEOTIDE SEQUENCE [LARGE SCALE GENOMIC DNA]</scope>
    <source>
        <strain evidence="3 4">LL1</strain>
    </source>
</reference>
<sequence>MQNNIAEFRKAVGLSQQDLADAINVSRKTISTIETSRFTPSVVIALKIALHFNTSVERLFILDEQD</sequence>
<dbReference type="EMBL" id="JAVIFY010000009">
    <property type="protein sequence ID" value="MDQ9092593.1"/>
    <property type="molecule type" value="Genomic_DNA"/>
</dbReference>
<evidence type="ECO:0000313" key="3">
    <source>
        <dbReference type="EMBL" id="MDQ9092593.1"/>
    </source>
</evidence>
<gene>
    <name evidence="3" type="ORF">RC083_13430</name>
</gene>
<dbReference type="Gene3D" id="1.10.260.40">
    <property type="entry name" value="lambda repressor-like DNA-binding domains"/>
    <property type="match status" value="1"/>
</dbReference>
<dbReference type="RefSeq" id="WP_309039257.1">
    <property type="nucleotide sequence ID" value="NZ_JAVIFY010000009.1"/>
</dbReference>
<dbReference type="Pfam" id="PF01381">
    <property type="entry name" value="HTH_3"/>
    <property type="match status" value="1"/>
</dbReference>